<protein>
    <recommendedName>
        <fullName evidence="1">Plasmid replication protein RepL domain-containing protein</fullName>
    </recommendedName>
</protein>
<dbReference type="GO" id="GO:0006276">
    <property type="term" value="P:plasmid maintenance"/>
    <property type="evidence" value="ECO:0007669"/>
    <property type="project" value="InterPro"/>
</dbReference>
<keyword evidence="3" id="KW-1185">Reference proteome</keyword>
<accession>A0A1T0B2I9</accession>
<dbReference type="Proteomes" id="UP000190023">
    <property type="component" value="Unassembled WGS sequence"/>
</dbReference>
<gene>
    <name evidence="2" type="ORF">B0188_04855</name>
</gene>
<dbReference type="InterPro" id="IPR036388">
    <property type="entry name" value="WH-like_DNA-bd_sf"/>
</dbReference>
<dbReference type="GO" id="GO:0006260">
    <property type="term" value="P:DNA replication"/>
    <property type="evidence" value="ECO:0007669"/>
    <property type="project" value="InterPro"/>
</dbReference>
<dbReference type="SUPFAM" id="SSF46785">
    <property type="entry name" value="Winged helix' DNA-binding domain"/>
    <property type="match status" value="1"/>
</dbReference>
<dbReference type="InterPro" id="IPR036390">
    <property type="entry name" value="WH_DNA-bd_sf"/>
</dbReference>
<evidence type="ECO:0000313" key="3">
    <source>
        <dbReference type="Proteomes" id="UP000190023"/>
    </source>
</evidence>
<sequence>MQISSTQHTTKINNAIQHVANKSNDKDVTVKVNVSTEKRNLKPLNPFVIVFLNNLREIIKQYGLNASELVLLTLVLEKMEYGNLVAINQAKLAEELEVSRQAVNKIFKKFKQNGLFITAEDGSLYVNSQIIVKGKLAEHKELEEIYQLALEASLAKGLTKSF</sequence>
<evidence type="ECO:0000259" key="1">
    <source>
        <dbReference type="Pfam" id="PF05732"/>
    </source>
</evidence>
<dbReference type="Gene3D" id="1.10.10.10">
    <property type="entry name" value="Winged helix-like DNA-binding domain superfamily/Winged helix DNA-binding domain"/>
    <property type="match status" value="1"/>
</dbReference>
<name>A0A1T0B2I9_9PAST</name>
<organism evidence="2 3">
    <name type="scientific">[Haemophilus] felis</name>
    <dbReference type="NCBI Taxonomy" id="123822"/>
    <lineage>
        <taxon>Bacteria</taxon>
        <taxon>Pseudomonadati</taxon>
        <taxon>Pseudomonadota</taxon>
        <taxon>Gammaproteobacteria</taxon>
        <taxon>Pasteurellales</taxon>
        <taxon>Pasteurellaceae</taxon>
    </lineage>
</organism>
<dbReference type="AlphaFoldDB" id="A0A1T0B2I9"/>
<evidence type="ECO:0000313" key="2">
    <source>
        <dbReference type="EMBL" id="OOS04413.1"/>
    </source>
</evidence>
<dbReference type="InterPro" id="IPR008813">
    <property type="entry name" value="Plasmid_replication_RepL"/>
</dbReference>
<comment type="caution">
    <text evidence="2">The sequence shown here is derived from an EMBL/GenBank/DDBJ whole genome shotgun (WGS) entry which is preliminary data.</text>
</comment>
<dbReference type="Pfam" id="PF05732">
    <property type="entry name" value="RepL"/>
    <property type="match status" value="1"/>
</dbReference>
<feature type="domain" description="Plasmid replication protein RepL" evidence="1">
    <location>
        <begin position="47"/>
        <end position="142"/>
    </location>
</feature>
<reference evidence="2 3" key="1">
    <citation type="submission" date="2017-02" db="EMBL/GenBank/DDBJ databases">
        <title>Draft genome sequence of Haemophilus felis CCUG 31170 type strain.</title>
        <authorList>
            <person name="Engstrom-Jakobsson H."/>
            <person name="Salva-Serra F."/>
            <person name="Thorell K."/>
            <person name="Gonzales-Siles L."/>
            <person name="Karlsson R."/>
            <person name="Boulund F."/>
            <person name="Engstrand L."/>
            <person name="Kristiansson E."/>
            <person name="Moore E."/>
        </authorList>
    </citation>
    <scope>NUCLEOTIDE SEQUENCE [LARGE SCALE GENOMIC DNA]</scope>
    <source>
        <strain evidence="2 3">CCUG 31170</strain>
    </source>
</reference>
<dbReference type="EMBL" id="MUYB01000018">
    <property type="protein sequence ID" value="OOS04413.1"/>
    <property type="molecule type" value="Genomic_DNA"/>
</dbReference>
<proteinExistence type="predicted"/>